<evidence type="ECO:0000256" key="1">
    <source>
        <dbReference type="SAM" id="MobiDB-lite"/>
    </source>
</evidence>
<evidence type="ECO:0000313" key="4">
    <source>
        <dbReference type="Proteomes" id="UP001521785"/>
    </source>
</evidence>
<dbReference type="InterPro" id="IPR001005">
    <property type="entry name" value="SANT/Myb"/>
</dbReference>
<reference evidence="3 4" key="1">
    <citation type="submission" date="2024-02" db="EMBL/GenBank/DDBJ databases">
        <title>De novo assembly and annotation of 12 fungi associated with fruit tree decline syndrome in Ontario, Canada.</title>
        <authorList>
            <person name="Sulman M."/>
            <person name="Ellouze W."/>
            <person name="Ilyukhin E."/>
        </authorList>
    </citation>
    <scope>NUCLEOTIDE SEQUENCE [LARGE SCALE GENOMIC DNA]</scope>
    <source>
        <strain evidence="3 4">M42-189</strain>
    </source>
</reference>
<proteinExistence type="predicted"/>
<comment type="caution">
    <text evidence="3">The sequence shown here is derived from an EMBL/GenBank/DDBJ whole genome shotgun (WGS) entry which is preliminary data.</text>
</comment>
<accession>A0ABR3RQ91</accession>
<feature type="domain" description="Myb-like" evidence="2">
    <location>
        <begin position="75"/>
        <end position="122"/>
    </location>
</feature>
<protein>
    <recommendedName>
        <fullName evidence="2">Myb-like domain-containing protein</fullName>
    </recommendedName>
</protein>
<dbReference type="Proteomes" id="UP001521785">
    <property type="component" value="Unassembled WGS sequence"/>
</dbReference>
<name>A0ABR3RQ91_9PLEO</name>
<evidence type="ECO:0000259" key="2">
    <source>
        <dbReference type="SMART" id="SM00717"/>
    </source>
</evidence>
<dbReference type="SMART" id="SM00717">
    <property type="entry name" value="SANT"/>
    <property type="match status" value="3"/>
</dbReference>
<feature type="region of interest" description="Disordered" evidence="1">
    <location>
        <begin position="285"/>
        <end position="311"/>
    </location>
</feature>
<gene>
    <name evidence="3" type="ORF">SLS60_003990</name>
</gene>
<feature type="compositionally biased region" description="Basic and acidic residues" evidence="1">
    <location>
        <begin position="285"/>
        <end position="305"/>
    </location>
</feature>
<feature type="domain" description="Myb-like" evidence="2">
    <location>
        <begin position="10"/>
        <end position="57"/>
    </location>
</feature>
<evidence type="ECO:0000313" key="3">
    <source>
        <dbReference type="EMBL" id="KAL1606585.1"/>
    </source>
</evidence>
<keyword evidence="4" id="KW-1185">Reference proteome</keyword>
<feature type="domain" description="Myb-like" evidence="2">
    <location>
        <begin position="154"/>
        <end position="201"/>
    </location>
</feature>
<organism evidence="3 4">
    <name type="scientific">Paraconiothyrium brasiliense</name>
    <dbReference type="NCBI Taxonomy" id="300254"/>
    <lineage>
        <taxon>Eukaryota</taxon>
        <taxon>Fungi</taxon>
        <taxon>Dikarya</taxon>
        <taxon>Ascomycota</taxon>
        <taxon>Pezizomycotina</taxon>
        <taxon>Dothideomycetes</taxon>
        <taxon>Pleosporomycetidae</taxon>
        <taxon>Pleosporales</taxon>
        <taxon>Massarineae</taxon>
        <taxon>Didymosphaeriaceae</taxon>
        <taxon>Paraconiothyrium</taxon>
    </lineage>
</organism>
<dbReference type="CDD" id="cd00167">
    <property type="entry name" value="SANT"/>
    <property type="match status" value="2"/>
</dbReference>
<sequence>MKPNSSATHGGAHWRAEEDTQIEDAVRDGLEFLQICAFFPSRTPEAVRHRISKARRIVQTGKPIDPKTATQELKSGRPWTIMEDETLDKAIINGDDLSRIRTLFPERSADAVRHRYNRNLEGMNSRDADLLVEDAQTKGSQHIATLKAGRSNKAAALWTPEDDQKVGDAVSANIDRSEIAAMFPQRTVAAVETRIRKITKTLPKEDSAPAPRGKVVLANQPQFSRLEDDSVRFENAEKNDYDFVRGSMPEDEDFVMSGALPVISNTSQASSYDVAFLDSMDRDHIAPAHDNEKGKPVSFEDEHRIPGVSRSPYSVRPVTSFKAQLFQGPMRPSTPPRPVVEPLTPPFRAQELPAIEEHDFPFGVASYQPYPEDDRMLEGNSYDQAFDIGMLLTETRAWLNSEPENQSPGNASQEQHYPVLAHGRIGNIPLTALFSPPEPFMSFPTDNGYGQDTSTVGDGPELQNSLDWALTLPELHNSLDGAPTLHRPDAPSTLETSVQLFTDPSVPPSYFMDMDDTQFTSYDHLMDEF</sequence>
<dbReference type="EMBL" id="JAKJXO020000004">
    <property type="protein sequence ID" value="KAL1606585.1"/>
    <property type="molecule type" value="Genomic_DNA"/>
</dbReference>